<dbReference type="Pfam" id="PF08157">
    <property type="entry name" value="NUC129"/>
    <property type="match status" value="1"/>
</dbReference>
<evidence type="ECO:0000313" key="3">
    <source>
        <dbReference type="EMBL" id="CAH2284373.1"/>
    </source>
</evidence>
<keyword evidence="4" id="KW-1185">Reference proteome</keyword>
<dbReference type="PANTHER" id="PTHR32337:SF2">
    <property type="entry name" value="NUCLEOLAR PROTEIN 7"/>
    <property type="match status" value="1"/>
</dbReference>
<feature type="compositionally biased region" description="Polar residues" evidence="1">
    <location>
        <begin position="43"/>
        <end position="52"/>
    </location>
</feature>
<dbReference type="Proteomes" id="UP001295444">
    <property type="component" value="Chromosome 04"/>
</dbReference>
<dbReference type="AlphaFoldDB" id="A0AAD1W2Q0"/>
<dbReference type="GO" id="GO:0005730">
    <property type="term" value="C:nucleolus"/>
    <property type="evidence" value="ECO:0007669"/>
    <property type="project" value="TreeGrafter"/>
</dbReference>
<evidence type="ECO:0000259" key="2">
    <source>
        <dbReference type="Pfam" id="PF08157"/>
    </source>
</evidence>
<evidence type="ECO:0000256" key="1">
    <source>
        <dbReference type="SAM" id="MobiDB-lite"/>
    </source>
</evidence>
<proteinExistence type="predicted"/>
<organism evidence="3 4">
    <name type="scientific">Pelobates cultripes</name>
    <name type="common">Western spadefoot toad</name>
    <dbReference type="NCBI Taxonomy" id="61616"/>
    <lineage>
        <taxon>Eukaryota</taxon>
        <taxon>Metazoa</taxon>
        <taxon>Chordata</taxon>
        <taxon>Craniata</taxon>
        <taxon>Vertebrata</taxon>
        <taxon>Euteleostomi</taxon>
        <taxon>Amphibia</taxon>
        <taxon>Batrachia</taxon>
        <taxon>Anura</taxon>
        <taxon>Pelobatoidea</taxon>
        <taxon>Pelobatidae</taxon>
        <taxon>Pelobates</taxon>
    </lineage>
</organism>
<dbReference type="EMBL" id="OW240915">
    <property type="protein sequence ID" value="CAH2284373.1"/>
    <property type="molecule type" value="Genomic_DNA"/>
</dbReference>
<feature type="region of interest" description="Disordered" evidence="1">
    <location>
        <begin position="1"/>
        <end position="85"/>
    </location>
</feature>
<feature type="region of interest" description="Disordered" evidence="1">
    <location>
        <begin position="100"/>
        <end position="137"/>
    </location>
</feature>
<feature type="compositionally biased region" description="Basic and acidic residues" evidence="1">
    <location>
        <begin position="54"/>
        <end position="81"/>
    </location>
</feature>
<evidence type="ECO:0000313" key="4">
    <source>
        <dbReference type="Proteomes" id="UP001295444"/>
    </source>
</evidence>
<feature type="domain" description="U3 small nucleolar RNA-associated protein NOL7 C-terminal" evidence="2">
    <location>
        <begin position="144"/>
        <end position="206"/>
    </location>
</feature>
<protein>
    <submittedName>
        <fullName evidence="3">Nucleolar 7</fullName>
    </submittedName>
</protein>
<dbReference type="PANTHER" id="PTHR32337">
    <property type="entry name" value="NUCLEOLAR PROTEIN 7"/>
    <property type="match status" value="1"/>
</dbReference>
<dbReference type="GO" id="GO:0003723">
    <property type="term" value="F:RNA binding"/>
    <property type="evidence" value="ECO:0007669"/>
    <property type="project" value="TreeGrafter"/>
</dbReference>
<feature type="compositionally biased region" description="Basic and acidic residues" evidence="1">
    <location>
        <begin position="104"/>
        <end position="114"/>
    </location>
</feature>
<sequence>MQELTVLPLPVVGSISTQSGSMAPEREHGSSSEGEEEAPEELTFQTAKSQALESARKRQQEARREKALLKEKRKLKEERFKEQKKRKLLSIEILQDLTALPEQQLEHSEDKETFQEEDDSQPKSQTNKKLEKKLRPKKRLQNNYNVVRLEDYNLLNVQEEKAKTFIQKTLYGKWKNRTTASEFFSVSSKIGDVKRPAVQFTDNTWAKDEKRRAEKFMQSFKNRRKI</sequence>
<gene>
    <name evidence="3" type="ORF">PECUL_23A020777</name>
</gene>
<accession>A0AAD1W2Q0</accession>
<reference evidence="3" key="1">
    <citation type="submission" date="2022-03" db="EMBL/GenBank/DDBJ databases">
        <authorList>
            <person name="Alioto T."/>
            <person name="Alioto T."/>
            <person name="Gomez Garrido J."/>
        </authorList>
    </citation>
    <scope>NUCLEOTIDE SEQUENCE</scope>
</reference>
<dbReference type="InterPro" id="IPR012579">
    <property type="entry name" value="NOL7_C"/>
</dbReference>
<name>A0AAD1W2Q0_PELCU</name>